<dbReference type="InterPro" id="IPR036513">
    <property type="entry name" value="STAS_dom_sf"/>
</dbReference>
<dbReference type="PROSITE" id="PS50801">
    <property type="entry name" value="STAS"/>
    <property type="match status" value="1"/>
</dbReference>
<protein>
    <submittedName>
        <fullName evidence="2">STAS domain-containing protein</fullName>
    </submittedName>
</protein>
<sequence length="254" mass="28062">MSFPNSSFPLPMYAINKEFEIISVNQSAINTMTSGVSFLELFETESRSKVETHLRLFTAVESLEVNAISSSGALLLVDLYISWTEEDIGEVIVVRKDDAIARVSAQLDKLRTRLADTNFELLTAKETAENLLKENIKLSSPFVEISETAALVPIFGELDSEKSDRIALTLTQRAYNSTVEYVIIDFTAVGEIDQQGLSGFEKLVNMLQLVGLTVLVSGLHPKHAKEWSTLESASTIKFVNSLRLAVESIVNSPK</sequence>
<proteinExistence type="predicted"/>
<dbReference type="SUPFAM" id="SSF52091">
    <property type="entry name" value="SpoIIaa-like"/>
    <property type="match status" value="1"/>
</dbReference>
<dbReference type="InterPro" id="IPR051932">
    <property type="entry name" value="Bact_StressResp_Reg"/>
</dbReference>
<organism evidence="2 3">
    <name type="scientific">Sporosarcina jeotgali</name>
    <dbReference type="NCBI Taxonomy" id="3020056"/>
    <lineage>
        <taxon>Bacteria</taxon>
        <taxon>Bacillati</taxon>
        <taxon>Bacillota</taxon>
        <taxon>Bacilli</taxon>
        <taxon>Bacillales</taxon>
        <taxon>Caryophanaceae</taxon>
        <taxon>Sporosarcina</taxon>
    </lineage>
</organism>
<feature type="domain" description="STAS" evidence="1">
    <location>
        <begin position="139"/>
        <end position="249"/>
    </location>
</feature>
<dbReference type="Pfam" id="PF01740">
    <property type="entry name" value="STAS"/>
    <property type="match status" value="1"/>
</dbReference>
<dbReference type="Proteomes" id="UP001303532">
    <property type="component" value="Chromosome"/>
</dbReference>
<accession>A0ABZ0KTE5</accession>
<dbReference type="Gene3D" id="3.30.750.24">
    <property type="entry name" value="STAS domain"/>
    <property type="match status" value="1"/>
</dbReference>
<reference evidence="2 3" key="1">
    <citation type="submission" date="2023-01" db="EMBL/GenBank/DDBJ databases">
        <title>Sporosarcina sp. nov., isolated from Korean tranditional fermented seafood 'Jeotgal'.</title>
        <authorList>
            <person name="Yang A.-I."/>
        </authorList>
    </citation>
    <scope>NUCLEOTIDE SEQUENCE [LARGE SCALE GENOMIC DNA]</scope>
    <source>
        <strain evidence="2 3">B2O-1</strain>
    </source>
</reference>
<keyword evidence="3" id="KW-1185">Reference proteome</keyword>
<name>A0ABZ0KTE5_9BACL</name>
<dbReference type="PANTHER" id="PTHR33745">
    <property type="entry name" value="RSBT ANTAGONIST PROTEIN RSBS-RELATED"/>
    <property type="match status" value="1"/>
</dbReference>
<evidence type="ECO:0000313" key="3">
    <source>
        <dbReference type="Proteomes" id="UP001303532"/>
    </source>
</evidence>
<dbReference type="InterPro" id="IPR002645">
    <property type="entry name" value="STAS_dom"/>
</dbReference>
<evidence type="ECO:0000313" key="2">
    <source>
        <dbReference type="EMBL" id="WOV83677.1"/>
    </source>
</evidence>
<dbReference type="CDD" id="cd07041">
    <property type="entry name" value="STAS_RsbR_RsbS_like"/>
    <property type="match status" value="1"/>
</dbReference>
<dbReference type="PANTHER" id="PTHR33745:SF8">
    <property type="entry name" value="BLUE-LIGHT PHOTORECEPTOR"/>
    <property type="match status" value="1"/>
</dbReference>
<gene>
    <name evidence="2" type="ORF">PGH26_12420</name>
</gene>
<evidence type="ECO:0000259" key="1">
    <source>
        <dbReference type="PROSITE" id="PS50801"/>
    </source>
</evidence>
<dbReference type="RefSeq" id="WP_323691366.1">
    <property type="nucleotide sequence ID" value="NZ_CP116341.1"/>
</dbReference>
<dbReference type="EMBL" id="CP116341">
    <property type="protein sequence ID" value="WOV83677.1"/>
    <property type="molecule type" value="Genomic_DNA"/>
</dbReference>